<evidence type="ECO:0000313" key="9">
    <source>
        <dbReference type="EMBL" id="CAK7897932.1"/>
    </source>
</evidence>
<dbReference type="InterPro" id="IPR012724">
    <property type="entry name" value="DnaJ"/>
</dbReference>
<feature type="region of interest" description="Disordered" evidence="6">
    <location>
        <begin position="415"/>
        <end position="450"/>
    </location>
</feature>
<dbReference type="PROSITE" id="PS50076">
    <property type="entry name" value="DNAJ_2"/>
    <property type="match status" value="1"/>
</dbReference>
<dbReference type="CDD" id="cd10719">
    <property type="entry name" value="DnaJ_zf"/>
    <property type="match status" value="1"/>
</dbReference>
<dbReference type="InterPro" id="IPR001623">
    <property type="entry name" value="DnaJ_domain"/>
</dbReference>
<dbReference type="Pfam" id="PF01556">
    <property type="entry name" value="DnaJ_C"/>
    <property type="match status" value="1"/>
</dbReference>
<organism evidence="9 10">
    <name type="scientific">[Candida] anglica</name>
    <dbReference type="NCBI Taxonomy" id="148631"/>
    <lineage>
        <taxon>Eukaryota</taxon>
        <taxon>Fungi</taxon>
        <taxon>Dikarya</taxon>
        <taxon>Ascomycota</taxon>
        <taxon>Saccharomycotina</taxon>
        <taxon>Pichiomycetes</taxon>
        <taxon>Debaryomycetaceae</taxon>
        <taxon>Kurtzmaniella</taxon>
    </lineage>
</organism>
<name>A0ABP0EBJ1_9ASCO</name>
<proteinExistence type="inferred from homology"/>
<dbReference type="InterPro" id="IPR044713">
    <property type="entry name" value="DNJA1/2-like"/>
</dbReference>
<accession>A0ABP0EBJ1</accession>
<dbReference type="CDD" id="cd06257">
    <property type="entry name" value="DnaJ"/>
    <property type="match status" value="1"/>
</dbReference>
<evidence type="ECO:0000313" key="10">
    <source>
        <dbReference type="Proteomes" id="UP001497600"/>
    </source>
</evidence>
<gene>
    <name evidence="9" type="primary">YDJ1</name>
    <name evidence="9" type="ORF">CAAN4_B12090</name>
</gene>
<evidence type="ECO:0000256" key="2">
    <source>
        <dbReference type="ARBA" id="ARBA00022737"/>
    </source>
</evidence>
<dbReference type="Proteomes" id="UP001497600">
    <property type="component" value="Chromosome B"/>
</dbReference>
<evidence type="ECO:0000256" key="1">
    <source>
        <dbReference type="ARBA" id="ARBA00022723"/>
    </source>
</evidence>
<protein>
    <submittedName>
        <fullName evidence="9">Mitochondrial protein import protein MAS5</fullName>
    </submittedName>
</protein>
<dbReference type="InterPro" id="IPR002939">
    <property type="entry name" value="DnaJ_C"/>
</dbReference>
<reference evidence="9 10" key="1">
    <citation type="submission" date="2024-01" db="EMBL/GenBank/DDBJ databases">
        <authorList>
            <consortium name="Genoscope - CEA"/>
            <person name="William W."/>
        </authorList>
    </citation>
    <scope>NUCLEOTIDE SEQUENCE [LARGE SCALE GENOMIC DNA]</scope>
    <source>
        <strain evidence="9 10">29B2s-10</strain>
    </source>
</reference>
<dbReference type="PRINTS" id="PR00625">
    <property type="entry name" value="JDOMAIN"/>
</dbReference>
<dbReference type="PANTHER" id="PTHR43888">
    <property type="entry name" value="DNAJ-LIKE-2, ISOFORM A-RELATED"/>
    <property type="match status" value="1"/>
</dbReference>
<dbReference type="SMART" id="SM00271">
    <property type="entry name" value="DnaJ"/>
    <property type="match status" value="1"/>
</dbReference>
<dbReference type="Pfam" id="PF00226">
    <property type="entry name" value="DnaJ"/>
    <property type="match status" value="1"/>
</dbReference>
<dbReference type="Gene3D" id="1.10.287.110">
    <property type="entry name" value="DnaJ domain"/>
    <property type="match status" value="1"/>
</dbReference>
<dbReference type="InterPro" id="IPR036410">
    <property type="entry name" value="HSP_DnaJ_Cys-rich_dom_sf"/>
</dbReference>
<dbReference type="SUPFAM" id="SSF49493">
    <property type="entry name" value="HSP40/DnaJ peptide-binding domain"/>
    <property type="match status" value="2"/>
</dbReference>
<evidence type="ECO:0000256" key="3">
    <source>
        <dbReference type="ARBA" id="ARBA00022771"/>
    </source>
</evidence>
<evidence type="ECO:0000259" key="7">
    <source>
        <dbReference type="PROSITE" id="PS50076"/>
    </source>
</evidence>
<feature type="domain" description="CR-type" evidence="8">
    <location>
        <begin position="141"/>
        <end position="226"/>
    </location>
</feature>
<feature type="domain" description="J" evidence="7">
    <location>
        <begin position="3"/>
        <end position="70"/>
    </location>
</feature>
<keyword evidence="3 5" id="KW-0863">Zinc-finger</keyword>
<dbReference type="Pfam" id="PF00684">
    <property type="entry name" value="DnaJ_CXXCXGXG"/>
    <property type="match status" value="1"/>
</dbReference>
<evidence type="ECO:0000259" key="8">
    <source>
        <dbReference type="PROSITE" id="PS51188"/>
    </source>
</evidence>
<keyword evidence="10" id="KW-1185">Reference proteome</keyword>
<dbReference type="Gene3D" id="2.60.260.20">
    <property type="entry name" value="Urease metallochaperone UreE, N-terminal domain"/>
    <property type="match status" value="2"/>
</dbReference>
<dbReference type="InterPro" id="IPR001305">
    <property type="entry name" value="HSP_DnaJ_Cys-rich_dom"/>
</dbReference>
<evidence type="ECO:0000256" key="5">
    <source>
        <dbReference type="PROSITE-ProRule" id="PRU00546"/>
    </source>
</evidence>
<dbReference type="SUPFAM" id="SSF46565">
    <property type="entry name" value="Chaperone J-domain"/>
    <property type="match status" value="1"/>
</dbReference>
<dbReference type="CDD" id="cd10747">
    <property type="entry name" value="DnaJ_C"/>
    <property type="match status" value="1"/>
</dbReference>
<dbReference type="HAMAP" id="MF_01152">
    <property type="entry name" value="DnaJ"/>
    <property type="match status" value="1"/>
</dbReference>
<evidence type="ECO:0000256" key="4">
    <source>
        <dbReference type="ARBA" id="ARBA00022833"/>
    </source>
</evidence>
<dbReference type="PROSITE" id="PS51188">
    <property type="entry name" value="ZF_CR"/>
    <property type="match status" value="1"/>
</dbReference>
<sequence>MTELYELLEVETTATATEIKKAYRKLALRYHPDKVGEDEREEAELKFKEFSHAYEVLIDEDRRKEYDTYGTTDGRPSYTEFPGGNPFDNFYGGAQNAYDANDFHNFFNGTPGGAPRRPQTKPRTEDAELEVTVTLEDLFRGKVIKSTSTRNIICTTCKGSGARKNAAMKPCGICEGSGTVRKIRRVGPGLVTQDYIECNTCHGVGKIFRAKDTCKKCSGKRTIEETKILEFEIPRGARSGETVVLTGESDQYPGKETGDIVMTFHCKDHAVFERRGDDLYAKYRIPLADALCGFSKVLFKHLDGRGVKVTTPRGKVIRSGDYIKLKDEGMPVKEEGSSWFSRGNKRGDLYIEMDIEFPPDNWYLEKNDLLKIKNLLPTELSSKRDIEKQTVDRDSIPEENIEEFIDFSIARGNALPEYPEEKKTNEQDEYQDYYEDYGAYGGAQPECTQQ</sequence>
<keyword evidence="1 5" id="KW-0479">Metal-binding</keyword>
<evidence type="ECO:0000256" key="6">
    <source>
        <dbReference type="SAM" id="MobiDB-lite"/>
    </source>
</evidence>
<feature type="zinc finger region" description="CR-type" evidence="5">
    <location>
        <begin position="141"/>
        <end position="226"/>
    </location>
</feature>
<dbReference type="Gene3D" id="2.10.230.10">
    <property type="entry name" value="Heat shock protein DnaJ, cysteine-rich domain"/>
    <property type="match status" value="1"/>
</dbReference>
<keyword evidence="2" id="KW-0677">Repeat</keyword>
<dbReference type="SUPFAM" id="SSF57938">
    <property type="entry name" value="DnaJ/Hsp40 cysteine-rich domain"/>
    <property type="match status" value="1"/>
</dbReference>
<dbReference type="InterPro" id="IPR036869">
    <property type="entry name" value="J_dom_sf"/>
</dbReference>
<dbReference type="InterPro" id="IPR008971">
    <property type="entry name" value="HSP40/DnaJ_pept-bd"/>
</dbReference>
<keyword evidence="4 5" id="KW-0862">Zinc</keyword>
<dbReference type="EMBL" id="OZ004254">
    <property type="protein sequence ID" value="CAK7897932.1"/>
    <property type="molecule type" value="Genomic_DNA"/>
</dbReference>